<organism evidence="2">
    <name type="scientific">uncultured Craurococcus sp</name>
    <dbReference type="NCBI Taxonomy" id="1135998"/>
    <lineage>
        <taxon>Bacteria</taxon>
        <taxon>Pseudomonadati</taxon>
        <taxon>Pseudomonadota</taxon>
        <taxon>Alphaproteobacteria</taxon>
        <taxon>Acetobacterales</taxon>
        <taxon>Acetobacteraceae</taxon>
        <taxon>Craurococcus</taxon>
        <taxon>environmental samples</taxon>
    </lineage>
</organism>
<reference evidence="2" key="1">
    <citation type="submission" date="2020-02" db="EMBL/GenBank/DDBJ databases">
        <authorList>
            <person name="Meier V. D."/>
        </authorList>
    </citation>
    <scope>NUCLEOTIDE SEQUENCE</scope>
    <source>
        <strain evidence="2">AVDCRST_MAG27</strain>
    </source>
</reference>
<feature type="region of interest" description="Disordered" evidence="1">
    <location>
        <begin position="177"/>
        <end position="209"/>
    </location>
</feature>
<accession>A0A6J4JQZ2</accession>
<name>A0A6J4JQZ2_9PROT</name>
<protein>
    <submittedName>
        <fullName evidence="2">Uncharacterized protein</fullName>
    </submittedName>
</protein>
<evidence type="ECO:0000313" key="2">
    <source>
        <dbReference type="EMBL" id="CAA9285229.1"/>
    </source>
</evidence>
<evidence type="ECO:0000256" key="1">
    <source>
        <dbReference type="SAM" id="MobiDB-lite"/>
    </source>
</evidence>
<sequence>MPDRRTILLLPLLAAACGGRPEPVPLPPGPLSYKYLSPLPLNVANIDIAEDAPPPVPGDIGARLSPSAPGAVRIMARDRLLAVGTTGQARFTVSQAQVIQQQDQLTCLLGCRLEILSGLGSRVGFAEAAVTRSVSGLEARRPNAPEALLRRGMDDLNVEFEFQLRRALKDWISAVTPNADGGMPAPGPGQVGVEDLPPEGAAPRRETLP</sequence>
<proteinExistence type="predicted"/>
<dbReference type="AlphaFoldDB" id="A0A6J4JQZ2"/>
<gene>
    <name evidence="2" type="ORF">AVDCRST_MAG27-4412</name>
</gene>
<dbReference type="EMBL" id="CADCTD010000178">
    <property type="protein sequence ID" value="CAA9285229.1"/>
    <property type="molecule type" value="Genomic_DNA"/>
</dbReference>
<dbReference type="PROSITE" id="PS51257">
    <property type="entry name" value="PROKAR_LIPOPROTEIN"/>
    <property type="match status" value="1"/>
</dbReference>